<keyword evidence="2" id="KW-1133">Transmembrane helix</keyword>
<feature type="compositionally biased region" description="Polar residues" evidence="1">
    <location>
        <begin position="121"/>
        <end position="135"/>
    </location>
</feature>
<organism evidence="3 4">
    <name type="scientific">Longivirga aurantiaca</name>
    <dbReference type="NCBI Taxonomy" id="1837743"/>
    <lineage>
        <taxon>Bacteria</taxon>
        <taxon>Bacillati</taxon>
        <taxon>Actinomycetota</taxon>
        <taxon>Actinomycetes</taxon>
        <taxon>Sporichthyales</taxon>
        <taxon>Sporichthyaceae</taxon>
        <taxon>Longivirga</taxon>
    </lineage>
</organism>
<evidence type="ECO:0000313" key="4">
    <source>
        <dbReference type="Proteomes" id="UP001596138"/>
    </source>
</evidence>
<dbReference type="Proteomes" id="UP001596138">
    <property type="component" value="Unassembled WGS sequence"/>
</dbReference>
<keyword evidence="2" id="KW-0472">Membrane</keyword>
<reference evidence="4" key="1">
    <citation type="journal article" date="2019" name="Int. J. Syst. Evol. Microbiol.">
        <title>The Global Catalogue of Microorganisms (GCM) 10K type strain sequencing project: providing services to taxonomists for standard genome sequencing and annotation.</title>
        <authorList>
            <consortium name="The Broad Institute Genomics Platform"/>
            <consortium name="The Broad Institute Genome Sequencing Center for Infectious Disease"/>
            <person name="Wu L."/>
            <person name="Ma J."/>
        </authorList>
    </citation>
    <scope>NUCLEOTIDE SEQUENCE [LARGE SCALE GENOMIC DNA]</scope>
    <source>
        <strain evidence="4">CGMCC 4.7317</strain>
    </source>
</reference>
<feature type="region of interest" description="Disordered" evidence="1">
    <location>
        <begin position="193"/>
        <end position="261"/>
    </location>
</feature>
<dbReference type="EMBL" id="JBHSTI010000002">
    <property type="protein sequence ID" value="MFC6236690.1"/>
    <property type="molecule type" value="Genomic_DNA"/>
</dbReference>
<evidence type="ECO:0000313" key="3">
    <source>
        <dbReference type="EMBL" id="MFC6236690.1"/>
    </source>
</evidence>
<keyword evidence="4" id="KW-1185">Reference proteome</keyword>
<sequence length="261" mass="25673">MDLSELFGALSAPGTEDELAHADTAVAAMVAAHAQSAGVVVPLRSVNRRPALVAVGSVLGVMGAVLLTGTAAAAFSGALPENLQRIAHEVLGAPAPTPLGPDSSSDGTDGTEGSADGTSSRGQSEFTDTPSSNGSGPAATLDAKALLGLCIAFADNGPDDQSGESVAFKVLSEAASANDQTIEEYCAPILATKSPGKPTAAPGKPTSNPGATTKPTAAPGRTNAATTPPGSTRKPTAQTVGPDGRPSTPPQQTRAPSTSGR</sequence>
<dbReference type="RefSeq" id="WP_386763727.1">
    <property type="nucleotide sequence ID" value="NZ_JBHSTI010000002.1"/>
</dbReference>
<accession>A0ABW1SXI0</accession>
<feature type="compositionally biased region" description="Low complexity" evidence="1">
    <location>
        <begin position="102"/>
        <end position="120"/>
    </location>
</feature>
<feature type="transmembrane region" description="Helical" evidence="2">
    <location>
        <begin position="51"/>
        <end position="75"/>
    </location>
</feature>
<protein>
    <submittedName>
        <fullName evidence="3">Uncharacterized protein</fullName>
    </submittedName>
</protein>
<feature type="compositionally biased region" description="Polar residues" evidence="1">
    <location>
        <begin position="223"/>
        <end position="239"/>
    </location>
</feature>
<evidence type="ECO:0000256" key="2">
    <source>
        <dbReference type="SAM" id="Phobius"/>
    </source>
</evidence>
<feature type="compositionally biased region" description="Polar residues" evidence="1">
    <location>
        <begin position="205"/>
        <end position="215"/>
    </location>
</feature>
<comment type="caution">
    <text evidence="3">The sequence shown here is derived from an EMBL/GenBank/DDBJ whole genome shotgun (WGS) entry which is preliminary data.</text>
</comment>
<keyword evidence="2" id="KW-0812">Transmembrane</keyword>
<feature type="compositionally biased region" description="Polar residues" evidence="1">
    <location>
        <begin position="250"/>
        <end position="261"/>
    </location>
</feature>
<feature type="region of interest" description="Disordered" evidence="1">
    <location>
        <begin position="92"/>
        <end position="138"/>
    </location>
</feature>
<evidence type="ECO:0000256" key="1">
    <source>
        <dbReference type="SAM" id="MobiDB-lite"/>
    </source>
</evidence>
<name>A0ABW1SXI0_9ACTN</name>
<gene>
    <name evidence="3" type="ORF">ACFQGU_02280</name>
</gene>
<proteinExistence type="predicted"/>